<dbReference type="InterPro" id="IPR018891">
    <property type="entry name" value="AIPR_C"/>
</dbReference>
<evidence type="ECO:0000256" key="1">
    <source>
        <dbReference type="SAM" id="MobiDB-lite"/>
    </source>
</evidence>
<evidence type="ECO:0000313" key="3">
    <source>
        <dbReference type="EMBL" id="SEB43268.1"/>
    </source>
</evidence>
<reference evidence="4" key="1">
    <citation type="submission" date="2016-10" db="EMBL/GenBank/DDBJ databases">
        <authorList>
            <person name="Varghese N."/>
        </authorList>
    </citation>
    <scope>NUCLEOTIDE SEQUENCE [LARGE SCALE GENOMIC DNA]</scope>
    <source>
        <strain evidence="4">DSM 44719</strain>
    </source>
</reference>
<feature type="region of interest" description="Disordered" evidence="1">
    <location>
        <begin position="1"/>
        <end position="25"/>
    </location>
</feature>
<evidence type="ECO:0000259" key="2">
    <source>
        <dbReference type="Pfam" id="PF10592"/>
    </source>
</evidence>
<sequence>MTAEPTPDQNSTDAPAPTQLNEGPGWIALSQRDDLAKYGEGNSIALFAAELKLGLDDVGTFAADALTDGNNDKKCDLVSVDRASGQLVIAQAYATKKPEKKTEAPSGKTSDLNAAVTWLLTGDIVGMPETLRSAALEARDALDNGEITDLQIWSVHNCPESKNVSDELDQVVKTADSIVRRHWPTLQINVSAAEIGKSTINDLYARASLPIAVEDVLEFDTLGGYLLAGEKWQAYNTAVRLSQLRDLWKKYDTDLMSPNVRDYLGIRRSERNINYGIKNTAKNTPGDFFIYNNGITAVVHRFTEPEDGQQKITVEGLGIVNGGQTTGAIGTLNNSEISGLSDSWVQIRFVTSENSEILENVVKYNNTQNKIEATDFRSRDEVQERLRDEFKSVPEALYRGARRGGANDAIKRDRTLLADSTVAQSIAAFHGFPNLAYNELRQIWEQDSTYSKFFNENLSARHIVLCYSLLKEIENQKAELNLVPEDKRTKPQRARAEFFRSRGGIHLLAAAIGNCIETLLDKPVPNLFLLQFKDNPSPYTAMSHWRPIVQTCAAFTSQLRPATDLGIKSADRVSEAVSTFGSMIEATRDNIESSFIQFADQVEFSR</sequence>
<dbReference type="AlphaFoldDB" id="A0A1H4JCG2"/>
<organism evidence="3 4">
    <name type="scientific">Rhodococcus jostii</name>
    <dbReference type="NCBI Taxonomy" id="132919"/>
    <lineage>
        <taxon>Bacteria</taxon>
        <taxon>Bacillati</taxon>
        <taxon>Actinomycetota</taxon>
        <taxon>Actinomycetes</taxon>
        <taxon>Mycobacteriales</taxon>
        <taxon>Nocardiaceae</taxon>
        <taxon>Rhodococcus</taxon>
    </lineage>
</organism>
<protein>
    <submittedName>
        <fullName evidence="3">AIPR protein</fullName>
    </submittedName>
</protein>
<evidence type="ECO:0000313" key="4">
    <source>
        <dbReference type="Proteomes" id="UP000183407"/>
    </source>
</evidence>
<feature type="compositionally biased region" description="Polar residues" evidence="1">
    <location>
        <begin position="7"/>
        <end position="21"/>
    </location>
</feature>
<dbReference type="OrthoDB" id="9806213at2"/>
<dbReference type="RefSeq" id="WP_083400344.1">
    <property type="nucleotide sequence ID" value="NZ_FNTL01000003.1"/>
</dbReference>
<feature type="domain" description="Abortive phage infection protein C-terminal" evidence="2">
    <location>
        <begin position="258"/>
        <end position="476"/>
    </location>
</feature>
<dbReference type="Proteomes" id="UP000183407">
    <property type="component" value="Unassembled WGS sequence"/>
</dbReference>
<dbReference type="Pfam" id="PF10592">
    <property type="entry name" value="AIPR"/>
    <property type="match status" value="1"/>
</dbReference>
<dbReference type="EMBL" id="FNTL01000003">
    <property type="protein sequence ID" value="SEB43268.1"/>
    <property type="molecule type" value="Genomic_DNA"/>
</dbReference>
<accession>A0A1H4JCG2</accession>
<proteinExistence type="predicted"/>
<gene>
    <name evidence="3" type="ORF">SAMN04490220_0755</name>
</gene>
<name>A0A1H4JCG2_RHOJO</name>